<name>A0A840V6Q7_9BACT</name>
<organism evidence="1 2">
    <name type="scientific">Desulfoprunum benzoelyticum</name>
    <dbReference type="NCBI Taxonomy" id="1506996"/>
    <lineage>
        <taxon>Bacteria</taxon>
        <taxon>Pseudomonadati</taxon>
        <taxon>Thermodesulfobacteriota</taxon>
        <taxon>Desulfobulbia</taxon>
        <taxon>Desulfobulbales</taxon>
        <taxon>Desulfobulbaceae</taxon>
        <taxon>Desulfoprunum</taxon>
    </lineage>
</organism>
<dbReference type="SUPFAM" id="SSF55729">
    <property type="entry name" value="Acyl-CoA N-acyltransferases (Nat)"/>
    <property type="match status" value="1"/>
</dbReference>
<reference evidence="1 2" key="1">
    <citation type="submission" date="2020-08" db="EMBL/GenBank/DDBJ databases">
        <title>Genomic Encyclopedia of Type Strains, Phase IV (KMG-IV): sequencing the most valuable type-strain genomes for metagenomic binning, comparative biology and taxonomic classification.</title>
        <authorList>
            <person name="Goeker M."/>
        </authorList>
    </citation>
    <scope>NUCLEOTIDE SEQUENCE [LARGE SCALE GENOMIC DNA]</scope>
    <source>
        <strain evidence="1 2">DSM 28570</strain>
    </source>
</reference>
<dbReference type="Proteomes" id="UP000539642">
    <property type="component" value="Unassembled WGS sequence"/>
</dbReference>
<accession>A0A840V6Q7</accession>
<protein>
    <submittedName>
        <fullName evidence="1">N-acetylglutamate synthase-like GNAT family acetyltransferase</fullName>
    </submittedName>
</protein>
<dbReference type="InterPro" id="IPR016181">
    <property type="entry name" value="Acyl_CoA_acyltransferase"/>
</dbReference>
<gene>
    <name evidence="1" type="ORF">HNQ81_002451</name>
</gene>
<dbReference type="GO" id="GO:0016740">
    <property type="term" value="F:transferase activity"/>
    <property type="evidence" value="ECO:0007669"/>
    <property type="project" value="UniProtKB-KW"/>
</dbReference>
<keyword evidence="1" id="KW-0808">Transferase</keyword>
<evidence type="ECO:0000313" key="1">
    <source>
        <dbReference type="EMBL" id="MBB5348711.1"/>
    </source>
</evidence>
<sequence length="57" mass="6605">MGKQIGTRLAREIFAFYKDQSITNLYASVQWDATDVVSFFKTLGFHRSDFINLQKSL</sequence>
<keyword evidence="2" id="KW-1185">Reference proteome</keyword>
<dbReference type="Gene3D" id="3.40.630.30">
    <property type="match status" value="1"/>
</dbReference>
<proteinExistence type="predicted"/>
<dbReference type="AlphaFoldDB" id="A0A840V6Q7"/>
<comment type="caution">
    <text evidence="1">The sequence shown here is derived from an EMBL/GenBank/DDBJ whole genome shotgun (WGS) entry which is preliminary data.</text>
</comment>
<evidence type="ECO:0000313" key="2">
    <source>
        <dbReference type="Proteomes" id="UP000539642"/>
    </source>
</evidence>
<dbReference type="EMBL" id="JACHEO010000014">
    <property type="protein sequence ID" value="MBB5348711.1"/>
    <property type="molecule type" value="Genomic_DNA"/>
</dbReference>